<protein>
    <submittedName>
        <fullName evidence="1">Uncharacterized protein</fullName>
    </submittedName>
</protein>
<dbReference type="EMBL" id="UINC01166829">
    <property type="protein sequence ID" value="SVD68995.1"/>
    <property type="molecule type" value="Genomic_DNA"/>
</dbReference>
<organism evidence="1">
    <name type="scientific">marine metagenome</name>
    <dbReference type="NCBI Taxonomy" id="408172"/>
    <lineage>
        <taxon>unclassified sequences</taxon>
        <taxon>metagenomes</taxon>
        <taxon>ecological metagenomes</taxon>
    </lineage>
</organism>
<proteinExistence type="predicted"/>
<reference evidence="1" key="1">
    <citation type="submission" date="2018-05" db="EMBL/GenBank/DDBJ databases">
        <authorList>
            <person name="Lanie J.A."/>
            <person name="Ng W.-L."/>
            <person name="Kazmierczak K.M."/>
            <person name="Andrzejewski T.M."/>
            <person name="Davidsen T.M."/>
            <person name="Wayne K.J."/>
            <person name="Tettelin H."/>
            <person name="Glass J.I."/>
            <person name="Rusch D."/>
            <person name="Podicherti R."/>
            <person name="Tsui H.-C.T."/>
            <person name="Winkler M.E."/>
        </authorList>
    </citation>
    <scope>NUCLEOTIDE SEQUENCE</scope>
</reference>
<sequence>MFGVILFQQNGECKPVEPSGVTWFGSKELAEQYYGWQKMSGQFPIGEWSTDDYGREVMVDILHYDKIMSPEFEIEGKARLPYATQLVKSPDQLRGAPGVTVKSGQRVSS</sequence>
<gene>
    <name evidence="1" type="ORF">METZ01_LOCUS421849</name>
</gene>
<evidence type="ECO:0000313" key="1">
    <source>
        <dbReference type="EMBL" id="SVD68995.1"/>
    </source>
</evidence>
<dbReference type="AlphaFoldDB" id="A0A382XEH3"/>
<accession>A0A382XEH3</accession>
<name>A0A382XEH3_9ZZZZ</name>